<dbReference type="RefSeq" id="WP_123200563.1">
    <property type="nucleotide sequence ID" value="NZ_RJMB01000005.1"/>
</dbReference>
<dbReference type="EMBL" id="RJMB01000005">
    <property type="protein sequence ID" value="RNL85784.1"/>
    <property type="molecule type" value="Genomic_DNA"/>
</dbReference>
<dbReference type="AlphaFoldDB" id="A0A3N0ED91"/>
<sequence>MPYEATGGSGATLAATGVATGYLWLVVTGLLLVVAGALLIRLSFRRHRGPIEP</sequence>
<comment type="caution">
    <text evidence="2">The sequence shown here is derived from an EMBL/GenBank/DDBJ whole genome shotgun (WGS) entry which is preliminary data.</text>
</comment>
<keyword evidence="3" id="KW-1185">Reference proteome</keyword>
<name>A0A3N0ED91_9ACTN</name>
<keyword evidence="1" id="KW-0472">Membrane</keyword>
<evidence type="ECO:0000256" key="1">
    <source>
        <dbReference type="SAM" id="Phobius"/>
    </source>
</evidence>
<evidence type="ECO:0000313" key="3">
    <source>
        <dbReference type="Proteomes" id="UP000269198"/>
    </source>
</evidence>
<proteinExistence type="predicted"/>
<protein>
    <submittedName>
        <fullName evidence="2">LPXTG cell wall anchor domain-containing protein</fullName>
    </submittedName>
</protein>
<accession>A0A3N0ED91</accession>
<gene>
    <name evidence="2" type="ORF">EFW17_07405</name>
</gene>
<dbReference type="NCBIfam" id="TIGR01167">
    <property type="entry name" value="LPXTG_anchor"/>
    <property type="match status" value="1"/>
</dbReference>
<organism evidence="2 3">
    <name type="scientific">Halostreptopolyspora alba</name>
    <dbReference type="NCBI Taxonomy" id="2487137"/>
    <lineage>
        <taxon>Bacteria</taxon>
        <taxon>Bacillati</taxon>
        <taxon>Actinomycetota</taxon>
        <taxon>Actinomycetes</taxon>
        <taxon>Streptosporangiales</taxon>
        <taxon>Nocardiopsidaceae</taxon>
        <taxon>Halostreptopolyspora</taxon>
    </lineage>
</organism>
<evidence type="ECO:0000313" key="2">
    <source>
        <dbReference type="EMBL" id="RNL85784.1"/>
    </source>
</evidence>
<dbReference type="Proteomes" id="UP000269198">
    <property type="component" value="Unassembled WGS sequence"/>
</dbReference>
<keyword evidence="1" id="KW-0812">Transmembrane</keyword>
<feature type="transmembrane region" description="Helical" evidence="1">
    <location>
        <begin position="22"/>
        <end position="44"/>
    </location>
</feature>
<reference evidence="2 3" key="1">
    <citation type="submission" date="2018-11" db="EMBL/GenBank/DDBJ databases">
        <title>The genome draft of YIM 96095.</title>
        <authorList>
            <person name="Tang S.-K."/>
            <person name="Chunyu W.-X."/>
            <person name="Feng Y.-Z."/>
        </authorList>
    </citation>
    <scope>NUCLEOTIDE SEQUENCE [LARGE SCALE GENOMIC DNA]</scope>
    <source>
        <strain evidence="2 3">YIM 96095</strain>
    </source>
</reference>
<keyword evidence="1" id="KW-1133">Transmembrane helix</keyword>